<dbReference type="InterPro" id="IPR000073">
    <property type="entry name" value="AB_hydrolase_1"/>
</dbReference>
<evidence type="ECO:0000313" key="3">
    <source>
        <dbReference type="Proteomes" id="UP001177120"/>
    </source>
</evidence>
<evidence type="ECO:0000259" key="1">
    <source>
        <dbReference type="Pfam" id="PF12697"/>
    </source>
</evidence>
<dbReference type="RefSeq" id="WP_205494687.1">
    <property type="nucleotide sequence ID" value="NZ_JAFHAP010000008.1"/>
</dbReference>
<accession>A0ABS2WJ11</accession>
<dbReference type="Gene3D" id="3.40.50.1820">
    <property type="entry name" value="alpha/beta hydrolase"/>
    <property type="match status" value="1"/>
</dbReference>
<organism evidence="2 3">
    <name type="scientific">Polycladomyces zharkentensis</name>
    <dbReference type="NCBI Taxonomy" id="2807616"/>
    <lineage>
        <taxon>Bacteria</taxon>
        <taxon>Bacillati</taxon>
        <taxon>Bacillota</taxon>
        <taxon>Bacilli</taxon>
        <taxon>Bacillales</taxon>
        <taxon>Thermoactinomycetaceae</taxon>
        <taxon>Polycladomyces</taxon>
    </lineage>
</organism>
<dbReference type="PRINTS" id="PR00111">
    <property type="entry name" value="ABHYDROLASE"/>
</dbReference>
<dbReference type="GO" id="GO:0016787">
    <property type="term" value="F:hydrolase activity"/>
    <property type="evidence" value="ECO:0007669"/>
    <property type="project" value="UniProtKB-KW"/>
</dbReference>
<name>A0ABS2WJ11_9BACL</name>
<dbReference type="SUPFAM" id="SSF53474">
    <property type="entry name" value="alpha/beta-Hydrolases"/>
    <property type="match status" value="1"/>
</dbReference>
<comment type="caution">
    <text evidence="2">The sequence shown here is derived from an EMBL/GenBank/DDBJ whole genome shotgun (WGS) entry which is preliminary data.</text>
</comment>
<keyword evidence="2" id="KW-0378">Hydrolase</keyword>
<evidence type="ECO:0000313" key="2">
    <source>
        <dbReference type="EMBL" id="MBN2909519.1"/>
    </source>
</evidence>
<dbReference type="EMBL" id="JAFHAP010000008">
    <property type="protein sequence ID" value="MBN2909519.1"/>
    <property type="molecule type" value="Genomic_DNA"/>
</dbReference>
<keyword evidence="3" id="KW-1185">Reference proteome</keyword>
<dbReference type="Pfam" id="PF12697">
    <property type="entry name" value="Abhydrolase_6"/>
    <property type="match status" value="1"/>
</dbReference>
<reference evidence="2" key="1">
    <citation type="journal article" date="2024" name="Int. J. Syst. Evol. Microbiol.">
        <title>Polycladomyces zharkentensis sp. nov., a novel thermophilic cellulose- and starch-degrading member of the Bacillota from a geothermal aquifer in Kazakhstan.</title>
        <authorList>
            <person name="Mashzhan A."/>
            <person name="Kistaubayeva A."/>
            <person name="Javier-Lopez R."/>
            <person name="Bissenova U."/>
            <person name="Bissenbay A."/>
            <person name="Birkeland N.K."/>
        </authorList>
    </citation>
    <scope>NUCLEOTIDE SEQUENCE</scope>
    <source>
        <strain evidence="2">ZKZ2T</strain>
    </source>
</reference>
<dbReference type="PANTHER" id="PTHR43798:SF6">
    <property type="entry name" value="HYDROLASE, PUTATIVE (AFU_ORTHOLOGUE AFUA_4G13070)-RELATED"/>
    <property type="match status" value="1"/>
</dbReference>
<dbReference type="PANTHER" id="PTHR43798">
    <property type="entry name" value="MONOACYLGLYCEROL LIPASE"/>
    <property type="match status" value="1"/>
</dbReference>
<dbReference type="Proteomes" id="UP001177120">
    <property type="component" value="Unassembled WGS sequence"/>
</dbReference>
<sequence length="268" mass="30452">MLYHRDIGSGMPVLMLHGFGLDHRSMMGYMEPLFQKRNGWRRIYADLPGMGRTGELDGIECADDLLGAILSLIDETIGDQAFLIAGESYGGYLARGVLAKRISQVAGMLLVCPVVEPDKSKRTLPERTVLYRDECFVATLTDEVKEMWESIAVIQDRKHWEMMKRELLPGEELSRLHTRFLAKIKRNYAFNFNPDLLDSPFGHPVLIVTGRQDHITGFHDAWSLVKMYPRASFAVLDGAGHNLSIEQRETLRVLIGDWLDRVMKCNTV</sequence>
<dbReference type="InterPro" id="IPR050266">
    <property type="entry name" value="AB_hydrolase_sf"/>
</dbReference>
<feature type="domain" description="AB hydrolase-1" evidence="1">
    <location>
        <begin position="13"/>
        <end position="248"/>
    </location>
</feature>
<protein>
    <submittedName>
        <fullName evidence="2">Alpha/beta hydrolase</fullName>
    </submittedName>
</protein>
<proteinExistence type="predicted"/>
<dbReference type="InterPro" id="IPR029058">
    <property type="entry name" value="AB_hydrolase_fold"/>
</dbReference>
<gene>
    <name evidence="2" type="ORF">JQC72_08265</name>
</gene>